<evidence type="ECO:0000313" key="2">
    <source>
        <dbReference type="Proteomes" id="UP000613580"/>
    </source>
</evidence>
<keyword evidence="2" id="KW-1185">Reference proteome</keyword>
<dbReference type="EMBL" id="JACAZE010000001">
    <property type="protein sequence ID" value="KAF7322532.1"/>
    <property type="molecule type" value="Genomic_DNA"/>
</dbReference>
<dbReference type="AlphaFoldDB" id="A0A8H6WM74"/>
<dbReference type="Gene3D" id="3.40.50.720">
    <property type="entry name" value="NAD(P)-binding Rossmann-like Domain"/>
    <property type="match status" value="1"/>
</dbReference>
<accession>A0A8H6WM74</accession>
<dbReference type="OrthoDB" id="435038at2759"/>
<organism evidence="1 2">
    <name type="scientific">Mycena chlorophos</name>
    <name type="common">Agaric fungus</name>
    <name type="synonym">Agaricus chlorophos</name>
    <dbReference type="NCBI Taxonomy" id="658473"/>
    <lineage>
        <taxon>Eukaryota</taxon>
        <taxon>Fungi</taxon>
        <taxon>Dikarya</taxon>
        <taxon>Basidiomycota</taxon>
        <taxon>Agaricomycotina</taxon>
        <taxon>Agaricomycetes</taxon>
        <taxon>Agaricomycetidae</taxon>
        <taxon>Agaricales</taxon>
        <taxon>Marasmiineae</taxon>
        <taxon>Mycenaceae</taxon>
        <taxon>Mycena</taxon>
    </lineage>
</organism>
<name>A0A8H6WM74_MYCCL</name>
<reference evidence="1" key="1">
    <citation type="submission" date="2020-05" db="EMBL/GenBank/DDBJ databases">
        <title>Mycena genomes resolve the evolution of fungal bioluminescence.</title>
        <authorList>
            <person name="Tsai I.J."/>
        </authorList>
    </citation>
    <scope>NUCLEOTIDE SEQUENCE</scope>
    <source>
        <strain evidence="1">110903Hualien_Pintung</strain>
    </source>
</reference>
<comment type="caution">
    <text evidence="1">The sequence shown here is derived from an EMBL/GenBank/DDBJ whole genome shotgun (WGS) entry which is preliminary data.</text>
</comment>
<protein>
    <submittedName>
        <fullName evidence="1">NAD dependent epimerase dehydratase family protein</fullName>
    </submittedName>
</protein>
<dbReference type="Proteomes" id="UP000613580">
    <property type="component" value="Unassembled WGS sequence"/>
</dbReference>
<gene>
    <name evidence="1" type="ORF">HMN09_00031700</name>
</gene>
<dbReference type="InterPro" id="IPR002204">
    <property type="entry name" value="3-OH-isobutyrate_DH-rel_CS"/>
</dbReference>
<dbReference type="GO" id="GO:0016491">
    <property type="term" value="F:oxidoreductase activity"/>
    <property type="evidence" value="ECO:0007669"/>
    <property type="project" value="InterPro"/>
</dbReference>
<evidence type="ECO:0000313" key="1">
    <source>
        <dbReference type="EMBL" id="KAF7322532.1"/>
    </source>
</evidence>
<dbReference type="PROSITE" id="PS00895">
    <property type="entry name" value="3_HYDROXYISOBUT_DH"/>
    <property type="match status" value="1"/>
</dbReference>
<sequence length="276" mass="30069">MYGTTDLRRAWLLHLKVSTQPRRRVNASAAPSLGLSGLHSARSTRSPTCEKTSSRTLLYSTCLFCHTPLDLNHHLVAFPPAAFRLRSFLGLWFSVVSLLIKLAPSNARLELLAIVNRVRFLGLPHPSLELGGIADLTTFWFIALGPSHAPTAALVRLIDWKSFPSRFAAAQARAVPGLFPRAFLASLILASKLGCIRPHSTGFIGLGRMGSEMAYNLFSKTFANKPESRFVICDAIPEAATAFQNNFTAAFPGAHVDIAATPDEQVIVSLSAFPRM</sequence>
<proteinExistence type="predicted"/>